<keyword evidence="2" id="KW-0472">Membrane</keyword>
<sequence length="268" mass="27646">MALRRPAPPRLQAGRPGVQAVAPAPIPAAPAPAVPSPAPTPALSQRRTARRTLLLAGVAVGIGVPVTALARRTSRSSFTDVAGGDVRGEAMRWAHETAVQPALSETEYGPDRPVTRGDVAVALHRLAGAPAVDLEAVPALLTDLGEDPAEATALLWLHGRGALWGDAELKVHPAEPATPRCAATMIASLLRPALAGVGVTWDASPEVSVPQAEEQPGEGLLDLDWLTRAGMAPESFSVPERTNTVGVSRADLAVSLHRADAVIADALA</sequence>
<proteinExistence type="predicted"/>
<reference evidence="3" key="2">
    <citation type="submission" date="2021-09" db="EMBL/GenBank/DDBJ databases">
        <authorList>
            <person name="Gilroy R."/>
        </authorList>
    </citation>
    <scope>NUCLEOTIDE SEQUENCE</scope>
    <source>
        <strain evidence="3">ChiGjej5B5-22894</strain>
    </source>
</reference>
<evidence type="ECO:0000313" key="3">
    <source>
        <dbReference type="EMBL" id="HJG90525.1"/>
    </source>
</evidence>
<evidence type="ECO:0000256" key="1">
    <source>
        <dbReference type="SAM" id="MobiDB-lite"/>
    </source>
</evidence>
<accession>A0A921MU07</accession>
<feature type="region of interest" description="Disordered" evidence="1">
    <location>
        <begin position="1"/>
        <end position="24"/>
    </location>
</feature>
<evidence type="ECO:0000256" key="2">
    <source>
        <dbReference type="SAM" id="Phobius"/>
    </source>
</evidence>
<evidence type="ECO:0000313" key="4">
    <source>
        <dbReference type="Proteomes" id="UP000742460"/>
    </source>
</evidence>
<reference evidence="3" key="1">
    <citation type="journal article" date="2021" name="PeerJ">
        <title>Extensive microbial diversity within the chicken gut microbiome revealed by metagenomics and culture.</title>
        <authorList>
            <person name="Gilroy R."/>
            <person name="Ravi A."/>
            <person name="Getino M."/>
            <person name="Pursley I."/>
            <person name="Horton D.L."/>
            <person name="Alikhan N.F."/>
            <person name="Baker D."/>
            <person name="Gharbi K."/>
            <person name="Hall N."/>
            <person name="Watson M."/>
            <person name="Adriaenssens E.M."/>
            <person name="Foster-Nyarko E."/>
            <person name="Jarju S."/>
            <person name="Secka A."/>
            <person name="Antonio M."/>
            <person name="Oren A."/>
            <person name="Chaudhuri R.R."/>
            <person name="La Ragione R."/>
            <person name="Hildebrand F."/>
            <person name="Pallen M.J."/>
        </authorList>
    </citation>
    <scope>NUCLEOTIDE SEQUENCE</scope>
    <source>
        <strain evidence="3">ChiGjej5B5-22894</strain>
    </source>
</reference>
<evidence type="ECO:0008006" key="5">
    <source>
        <dbReference type="Google" id="ProtNLM"/>
    </source>
</evidence>
<keyword evidence="2" id="KW-0812">Transmembrane</keyword>
<gene>
    <name evidence="3" type="ORF">K8V81_02245</name>
</gene>
<dbReference type="EMBL" id="DYUE01000061">
    <property type="protein sequence ID" value="HJG90525.1"/>
    <property type="molecule type" value="Genomic_DNA"/>
</dbReference>
<name>A0A921MU07_9MICO</name>
<organism evidence="3 4">
    <name type="scientific">Brachybacterium massiliense</name>
    <dbReference type="NCBI Taxonomy" id="1755098"/>
    <lineage>
        <taxon>Bacteria</taxon>
        <taxon>Bacillati</taxon>
        <taxon>Actinomycetota</taxon>
        <taxon>Actinomycetes</taxon>
        <taxon>Micrococcales</taxon>
        <taxon>Dermabacteraceae</taxon>
        <taxon>Brachybacterium</taxon>
    </lineage>
</organism>
<comment type="caution">
    <text evidence="3">The sequence shown here is derived from an EMBL/GenBank/DDBJ whole genome shotgun (WGS) entry which is preliminary data.</text>
</comment>
<dbReference type="Proteomes" id="UP000742460">
    <property type="component" value="Unassembled WGS sequence"/>
</dbReference>
<protein>
    <recommendedName>
        <fullName evidence="5">SLH domain-containing protein</fullName>
    </recommendedName>
</protein>
<feature type="transmembrane region" description="Helical" evidence="2">
    <location>
        <begin position="53"/>
        <end position="70"/>
    </location>
</feature>
<keyword evidence="2" id="KW-1133">Transmembrane helix</keyword>
<dbReference type="AlphaFoldDB" id="A0A921MU07"/>